<dbReference type="GO" id="GO:0000150">
    <property type="term" value="F:DNA strand exchange activity"/>
    <property type="evidence" value="ECO:0007669"/>
    <property type="project" value="InterPro"/>
</dbReference>
<protein>
    <submittedName>
        <fullName evidence="2">Uncharacterized protein</fullName>
    </submittedName>
</protein>
<sequence>MTTVSPPHVGAPVAYLRCYPRDPWEMAAHRNALTAYAQGIGLSRPVVCLDNGVSSREERPALEQLLAHVLAGAVRIVLIPGLWVFSLDPERARAIADRFITAGAEIIDLPGRWHEYEGRRVARW</sequence>
<dbReference type="AlphaFoldDB" id="A0A1T3NPW8"/>
<dbReference type="EMBL" id="MWQN01000002">
    <property type="protein sequence ID" value="OPC78859.1"/>
    <property type="molecule type" value="Genomic_DNA"/>
</dbReference>
<evidence type="ECO:0000256" key="1">
    <source>
        <dbReference type="SAM" id="Phobius"/>
    </source>
</evidence>
<dbReference type="GO" id="GO:0003677">
    <property type="term" value="F:DNA binding"/>
    <property type="evidence" value="ECO:0007669"/>
    <property type="project" value="InterPro"/>
</dbReference>
<proteinExistence type="predicted"/>
<dbReference type="RefSeq" id="WP_078980063.1">
    <property type="nucleotide sequence ID" value="NZ_MWQN01000002.1"/>
</dbReference>
<accession>A0A1T3NPW8</accession>
<keyword evidence="3" id="KW-1185">Reference proteome</keyword>
<dbReference type="Proteomes" id="UP000190037">
    <property type="component" value="Unassembled WGS sequence"/>
</dbReference>
<reference evidence="2 3" key="1">
    <citation type="submission" date="2017-03" db="EMBL/GenBank/DDBJ databases">
        <title>Draft genome sequence of Streptomyces scabrisporus NF3, endophyte isolated from Amphipterygium adstringens.</title>
        <authorList>
            <person name="Vazquez M."/>
            <person name="Ceapa C.D."/>
            <person name="Rodriguez Luna D."/>
            <person name="Sanchez Esquivel S."/>
        </authorList>
    </citation>
    <scope>NUCLEOTIDE SEQUENCE [LARGE SCALE GENOMIC DNA]</scope>
    <source>
        <strain evidence="2 3">NF3</strain>
    </source>
</reference>
<gene>
    <name evidence="2" type="ORF">B4N89_32525</name>
</gene>
<evidence type="ECO:0000313" key="3">
    <source>
        <dbReference type="Proteomes" id="UP000190037"/>
    </source>
</evidence>
<comment type="caution">
    <text evidence="2">The sequence shown here is derived from an EMBL/GenBank/DDBJ whole genome shotgun (WGS) entry which is preliminary data.</text>
</comment>
<evidence type="ECO:0000313" key="2">
    <source>
        <dbReference type="EMBL" id="OPC78859.1"/>
    </source>
</evidence>
<keyword evidence="1" id="KW-0472">Membrane</keyword>
<dbReference type="OrthoDB" id="3873778at2"/>
<keyword evidence="1" id="KW-1133">Transmembrane helix</keyword>
<dbReference type="InterPro" id="IPR036162">
    <property type="entry name" value="Resolvase-like_N_sf"/>
</dbReference>
<keyword evidence="1" id="KW-0812">Transmembrane</keyword>
<feature type="transmembrane region" description="Helical" evidence="1">
    <location>
        <begin position="65"/>
        <end position="85"/>
    </location>
</feature>
<name>A0A1T3NPW8_9ACTN</name>
<dbReference type="SUPFAM" id="SSF53041">
    <property type="entry name" value="Resolvase-like"/>
    <property type="match status" value="1"/>
</dbReference>
<organism evidence="2 3">
    <name type="scientific">Embleya scabrispora</name>
    <dbReference type="NCBI Taxonomy" id="159449"/>
    <lineage>
        <taxon>Bacteria</taxon>
        <taxon>Bacillati</taxon>
        <taxon>Actinomycetota</taxon>
        <taxon>Actinomycetes</taxon>
        <taxon>Kitasatosporales</taxon>
        <taxon>Streptomycetaceae</taxon>
        <taxon>Embleya</taxon>
    </lineage>
</organism>